<dbReference type="InterPro" id="IPR052358">
    <property type="entry name" value="Aro_Compnd_Degr_Hydrolases"/>
</dbReference>
<evidence type="ECO:0000259" key="1">
    <source>
        <dbReference type="Pfam" id="PF04909"/>
    </source>
</evidence>
<dbReference type="AlphaFoldDB" id="A0A842HVP8"/>
<dbReference type="PANTHER" id="PTHR35563:SF2">
    <property type="entry name" value="BARREL METAL-DEPENDENT HYDROLASE, PUTATIVE (AFU_ORTHOLOGUE AFUA_1G16240)-RELATED"/>
    <property type="match status" value="1"/>
</dbReference>
<accession>A0A842HVP8</accession>
<protein>
    <submittedName>
        <fullName evidence="2">Amidohydrolase family protein</fullName>
    </submittedName>
</protein>
<dbReference type="Gene3D" id="3.20.20.140">
    <property type="entry name" value="Metal-dependent hydrolases"/>
    <property type="match status" value="1"/>
</dbReference>
<sequence>MTEPLIFSAPRRPLPPGACDTHAHVFGPFERFPLPEGRSYTPPLQPVEAHQAMLESMGFDRAVIVQASAYGTDNRCTLDAIARNPKQRRGIAVVDETFDDARLAELRDAGMRGARFTEIISKTTGKRLEGASGFDVLEAVAPKFREHGLHAQIFAPFDLLMENFDRLLALDLPLVLDHLARVGPSDRTTDDPEFQRLLAMLREGRIWVKMIVFRNSRLPGDYSDVRPFHDAMIEANPDRLVWGTDWPLLNISPQPDAGPLLDLMDEWTAGDTALRDKILVDNPQILYGF</sequence>
<organism evidence="2 3">
    <name type="scientific">Parasphingopyxis marina</name>
    <dbReference type="NCBI Taxonomy" id="2761622"/>
    <lineage>
        <taxon>Bacteria</taxon>
        <taxon>Pseudomonadati</taxon>
        <taxon>Pseudomonadota</taxon>
        <taxon>Alphaproteobacteria</taxon>
        <taxon>Sphingomonadales</taxon>
        <taxon>Sphingomonadaceae</taxon>
        <taxon>Parasphingopyxis</taxon>
    </lineage>
</organism>
<dbReference type="InterPro" id="IPR006680">
    <property type="entry name" value="Amidohydro-rel"/>
</dbReference>
<evidence type="ECO:0000313" key="2">
    <source>
        <dbReference type="EMBL" id="MBC2777042.1"/>
    </source>
</evidence>
<dbReference type="SUPFAM" id="SSF51556">
    <property type="entry name" value="Metallo-dependent hydrolases"/>
    <property type="match status" value="1"/>
</dbReference>
<reference evidence="2 3" key="1">
    <citation type="submission" date="2020-08" db="EMBL/GenBank/DDBJ databases">
        <title>Draft genome sequence of Parasphingopyxis sp. GrpM-11.</title>
        <authorList>
            <person name="Oh J."/>
            <person name="Roh D.-H."/>
        </authorList>
    </citation>
    <scope>NUCLEOTIDE SEQUENCE [LARGE SCALE GENOMIC DNA]</scope>
    <source>
        <strain evidence="2 3">GrpM-11</strain>
    </source>
</reference>
<keyword evidence="3" id="KW-1185">Reference proteome</keyword>
<gene>
    <name evidence="2" type="ORF">H6P80_05340</name>
</gene>
<comment type="caution">
    <text evidence="2">The sequence shown here is derived from an EMBL/GenBank/DDBJ whole genome shotgun (WGS) entry which is preliminary data.</text>
</comment>
<dbReference type="RefSeq" id="WP_185800276.1">
    <property type="nucleotide sequence ID" value="NZ_JACJVJ010000001.1"/>
</dbReference>
<dbReference type="PANTHER" id="PTHR35563">
    <property type="entry name" value="BARREL METAL-DEPENDENT HYDROLASE, PUTATIVE (AFU_ORTHOLOGUE AFUA_1G16240)-RELATED"/>
    <property type="match status" value="1"/>
</dbReference>
<proteinExistence type="predicted"/>
<dbReference type="GO" id="GO:0016787">
    <property type="term" value="F:hydrolase activity"/>
    <property type="evidence" value="ECO:0007669"/>
    <property type="project" value="UniProtKB-KW"/>
</dbReference>
<keyword evidence="2" id="KW-0378">Hydrolase</keyword>
<dbReference type="EMBL" id="JACJVJ010000001">
    <property type="protein sequence ID" value="MBC2777042.1"/>
    <property type="molecule type" value="Genomic_DNA"/>
</dbReference>
<dbReference type="Pfam" id="PF04909">
    <property type="entry name" value="Amidohydro_2"/>
    <property type="match status" value="1"/>
</dbReference>
<dbReference type="InterPro" id="IPR032466">
    <property type="entry name" value="Metal_Hydrolase"/>
</dbReference>
<feature type="domain" description="Amidohydrolase-related" evidence="1">
    <location>
        <begin position="19"/>
        <end position="289"/>
    </location>
</feature>
<evidence type="ECO:0000313" key="3">
    <source>
        <dbReference type="Proteomes" id="UP000564378"/>
    </source>
</evidence>
<name>A0A842HVP8_9SPHN</name>
<dbReference type="Proteomes" id="UP000564378">
    <property type="component" value="Unassembled WGS sequence"/>
</dbReference>